<dbReference type="Proteomes" id="UP000030655">
    <property type="component" value="Unassembled WGS sequence"/>
</dbReference>
<evidence type="ECO:0000256" key="2">
    <source>
        <dbReference type="ARBA" id="ARBA00022741"/>
    </source>
</evidence>
<dbReference type="SUPFAM" id="SSF52540">
    <property type="entry name" value="P-loop containing nucleoside triphosphate hydrolases"/>
    <property type="match status" value="1"/>
</dbReference>
<dbReference type="PANTHER" id="PTHR23359">
    <property type="entry name" value="NUCLEOTIDE KINASE"/>
    <property type="match status" value="1"/>
</dbReference>
<proteinExistence type="inferred from homology"/>
<evidence type="ECO:0000313" key="6">
    <source>
        <dbReference type="Proteomes" id="UP000030655"/>
    </source>
</evidence>
<dbReference type="EMBL" id="KK365325">
    <property type="protein sequence ID" value="KCZ79210.1"/>
    <property type="molecule type" value="Genomic_DNA"/>
</dbReference>
<dbReference type="InterPro" id="IPR027417">
    <property type="entry name" value="P-loop_NTPase"/>
</dbReference>
<keyword evidence="6" id="KW-1185">Reference proteome</keyword>
<dbReference type="PROSITE" id="PS00113">
    <property type="entry name" value="ADENYLATE_KINASE"/>
    <property type="match status" value="1"/>
</dbReference>
<reference evidence="6" key="1">
    <citation type="submission" date="2013-02" db="EMBL/GenBank/DDBJ databases">
        <authorList>
            <consortium name="The Broad Institute Genome Sequencing Platform"/>
            <person name="Cuomo C."/>
            <person name="Becnel J."/>
            <person name="Sanscrainte N."/>
            <person name="Walker B."/>
            <person name="Young S.K."/>
            <person name="Zeng Q."/>
            <person name="Gargeya S."/>
            <person name="Fitzgerald M."/>
            <person name="Haas B."/>
            <person name="Abouelleil A."/>
            <person name="Alvarado L."/>
            <person name="Arachchi H.M."/>
            <person name="Berlin A.M."/>
            <person name="Chapman S.B."/>
            <person name="Dewar J."/>
            <person name="Goldberg J."/>
            <person name="Griggs A."/>
            <person name="Gujja S."/>
            <person name="Hansen M."/>
            <person name="Howarth C."/>
            <person name="Imamovic A."/>
            <person name="Larimer J."/>
            <person name="McCowan C."/>
            <person name="Murphy C."/>
            <person name="Neiman D."/>
            <person name="Pearson M."/>
            <person name="Priest M."/>
            <person name="Roberts A."/>
            <person name="Saif S."/>
            <person name="Shea T."/>
            <person name="Sisk P."/>
            <person name="Sykes S."/>
            <person name="Wortman J."/>
            <person name="Nusbaum C."/>
            <person name="Birren B."/>
        </authorList>
    </citation>
    <scope>NUCLEOTIDE SEQUENCE [LARGE SCALE GENOMIC DNA]</scope>
    <source>
        <strain evidence="6">PRA339</strain>
    </source>
</reference>
<evidence type="ECO:0000256" key="3">
    <source>
        <dbReference type="ARBA" id="ARBA00022777"/>
    </source>
</evidence>
<evidence type="ECO:0008006" key="7">
    <source>
        <dbReference type="Google" id="ProtNLM"/>
    </source>
</evidence>
<keyword evidence="3 4" id="KW-0418">Kinase</keyword>
<dbReference type="GO" id="GO:0006139">
    <property type="term" value="P:nucleobase-containing compound metabolic process"/>
    <property type="evidence" value="ECO:0007669"/>
    <property type="project" value="InterPro"/>
</dbReference>
<dbReference type="Pfam" id="PF00406">
    <property type="entry name" value="ADK"/>
    <property type="match status" value="1"/>
</dbReference>
<evidence type="ECO:0000256" key="4">
    <source>
        <dbReference type="RuleBase" id="RU003330"/>
    </source>
</evidence>
<dbReference type="STRING" id="1288291.A0A059EWC1"/>
<dbReference type="CDD" id="cd01428">
    <property type="entry name" value="ADK"/>
    <property type="match status" value="1"/>
</dbReference>
<evidence type="ECO:0000313" key="5">
    <source>
        <dbReference type="EMBL" id="KCZ79210.1"/>
    </source>
</evidence>
<dbReference type="VEuPathDB" id="MicrosporidiaDB:H312_03406"/>
<keyword evidence="2" id="KW-0547">Nucleotide-binding</keyword>
<protein>
    <recommendedName>
        <fullName evidence="7">Adenylate kinase active site lid domain-containing protein</fullName>
    </recommendedName>
</protein>
<dbReference type="GO" id="GO:0005524">
    <property type="term" value="F:ATP binding"/>
    <property type="evidence" value="ECO:0007669"/>
    <property type="project" value="InterPro"/>
</dbReference>
<dbReference type="OrthoDB" id="439792at2759"/>
<gene>
    <name evidence="5" type="ORF">H312_03406</name>
</gene>
<keyword evidence="1 4" id="KW-0808">Transferase</keyword>
<dbReference type="InterPro" id="IPR033690">
    <property type="entry name" value="Adenylat_kinase_CS"/>
</dbReference>
<dbReference type="PRINTS" id="PR00094">
    <property type="entry name" value="ADENYLTKNASE"/>
</dbReference>
<dbReference type="HOGENOM" id="CLU_032354_4_2_1"/>
<reference evidence="5 6" key="2">
    <citation type="submission" date="2014-03" db="EMBL/GenBank/DDBJ databases">
        <title>The Genome Sequence of Anncaliia algerae insect isolate PRA339.</title>
        <authorList>
            <consortium name="The Broad Institute Genome Sequencing Platform"/>
            <consortium name="The Broad Institute Genome Sequencing Center for Infectious Disease"/>
            <person name="Cuomo C."/>
            <person name="Becnel J."/>
            <person name="Sanscrainte N."/>
            <person name="Walker B."/>
            <person name="Young S.K."/>
            <person name="Zeng Q."/>
            <person name="Gargeya S."/>
            <person name="Fitzgerald M."/>
            <person name="Haas B."/>
            <person name="Abouelleil A."/>
            <person name="Alvarado L."/>
            <person name="Arachchi H.M."/>
            <person name="Berlin A.M."/>
            <person name="Chapman S.B."/>
            <person name="Dewar J."/>
            <person name="Goldberg J."/>
            <person name="Griggs A."/>
            <person name="Gujja S."/>
            <person name="Hansen M."/>
            <person name="Howarth C."/>
            <person name="Imamovic A."/>
            <person name="Larimer J."/>
            <person name="McCowan C."/>
            <person name="Murphy C."/>
            <person name="Neiman D."/>
            <person name="Pearson M."/>
            <person name="Priest M."/>
            <person name="Roberts A."/>
            <person name="Saif S."/>
            <person name="Shea T."/>
            <person name="Sisk P."/>
            <person name="Sykes S."/>
            <person name="Wortman J."/>
            <person name="Nusbaum C."/>
            <person name="Birren B."/>
        </authorList>
    </citation>
    <scope>NUCLEOTIDE SEQUENCE [LARGE SCALE GENOMIC DNA]</scope>
    <source>
        <strain evidence="5 6">PRA339</strain>
    </source>
</reference>
<dbReference type="AlphaFoldDB" id="A0A059EWC1"/>
<dbReference type="InterPro" id="IPR000850">
    <property type="entry name" value="Adenylat/UMP-CMP_kin"/>
</dbReference>
<sequence length="183" mass="21028">MKKIVIVGPPGCGKGTQSKILSERLNLKHISSGDMIREIMNSINKKEEADRTSKEKELICCMNEGRLVDDALICHLIMEKLENFSGFILDGFPRNQHQAKLVLDHIYLVIFINVDYNECINRITSRNEGRSDDTKEVAQNRLEIYRKETLPAIEFLRGIKKFVEVDGNQLRLSVADDIYKIFD</sequence>
<dbReference type="HAMAP" id="MF_00235">
    <property type="entry name" value="Adenylate_kinase_Adk"/>
    <property type="match status" value="1"/>
</dbReference>
<comment type="similarity">
    <text evidence="4">Belongs to the adenylate kinase family.</text>
</comment>
<accession>A0A059EWC1</accession>
<name>A0A059EWC1_9MICR</name>
<evidence type="ECO:0000256" key="1">
    <source>
        <dbReference type="ARBA" id="ARBA00022679"/>
    </source>
</evidence>
<dbReference type="Gene3D" id="3.40.50.300">
    <property type="entry name" value="P-loop containing nucleotide triphosphate hydrolases"/>
    <property type="match status" value="1"/>
</dbReference>
<organism evidence="5 6">
    <name type="scientific">Anncaliia algerae PRA339</name>
    <dbReference type="NCBI Taxonomy" id="1288291"/>
    <lineage>
        <taxon>Eukaryota</taxon>
        <taxon>Fungi</taxon>
        <taxon>Fungi incertae sedis</taxon>
        <taxon>Microsporidia</taxon>
        <taxon>Tubulinosematoidea</taxon>
        <taxon>Tubulinosematidae</taxon>
        <taxon>Anncaliia</taxon>
    </lineage>
</organism>
<dbReference type="GO" id="GO:0019205">
    <property type="term" value="F:nucleobase-containing compound kinase activity"/>
    <property type="evidence" value="ECO:0007669"/>
    <property type="project" value="InterPro"/>
</dbReference>